<feature type="transmembrane region" description="Helical" evidence="1">
    <location>
        <begin position="105"/>
        <end position="127"/>
    </location>
</feature>
<accession>A0A1H7XVH1</accession>
<dbReference type="eggNOG" id="ENOG5033QP1">
    <property type="taxonomic scope" value="Bacteria"/>
</dbReference>
<proteinExistence type="predicted"/>
<organism evidence="2 3">
    <name type="scientific">Streptacidiphilus jiangxiensis</name>
    <dbReference type="NCBI Taxonomy" id="235985"/>
    <lineage>
        <taxon>Bacteria</taxon>
        <taxon>Bacillati</taxon>
        <taxon>Actinomycetota</taxon>
        <taxon>Actinomycetes</taxon>
        <taxon>Kitasatosporales</taxon>
        <taxon>Streptomycetaceae</taxon>
        <taxon>Streptacidiphilus</taxon>
    </lineage>
</organism>
<dbReference type="AlphaFoldDB" id="A0A1H7XVH1"/>
<dbReference type="RefSeq" id="WP_042453929.1">
    <property type="nucleotide sequence ID" value="NZ_BBPN01000031.1"/>
</dbReference>
<reference evidence="3" key="1">
    <citation type="submission" date="2016-10" db="EMBL/GenBank/DDBJ databases">
        <authorList>
            <person name="Varghese N."/>
        </authorList>
    </citation>
    <scope>NUCLEOTIDE SEQUENCE [LARGE SCALE GENOMIC DNA]</scope>
    <source>
        <strain evidence="3">DSM 45096 / BCRC 16803 / CGMCC 4.1857 / CIP 109030 / JCM 12277 / KCTC 19219 / NBRC 100920 / 33214</strain>
    </source>
</reference>
<evidence type="ECO:0008006" key="4">
    <source>
        <dbReference type="Google" id="ProtNLM"/>
    </source>
</evidence>
<dbReference type="EMBL" id="FOAZ01000025">
    <property type="protein sequence ID" value="SEM37952.1"/>
    <property type="molecule type" value="Genomic_DNA"/>
</dbReference>
<dbReference type="Proteomes" id="UP000183015">
    <property type="component" value="Unassembled WGS sequence"/>
</dbReference>
<feature type="transmembrane region" description="Helical" evidence="1">
    <location>
        <begin position="268"/>
        <end position="287"/>
    </location>
</feature>
<protein>
    <recommendedName>
        <fullName evidence="4">FtsX-like permease family protein</fullName>
    </recommendedName>
</protein>
<evidence type="ECO:0000256" key="1">
    <source>
        <dbReference type="SAM" id="Phobius"/>
    </source>
</evidence>
<keyword evidence="1" id="KW-0812">Transmembrane</keyword>
<keyword evidence="1" id="KW-1133">Transmembrane helix</keyword>
<evidence type="ECO:0000313" key="2">
    <source>
        <dbReference type="EMBL" id="SEM37952.1"/>
    </source>
</evidence>
<feature type="transmembrane region" description="Helical" evidence="1">
    <location>
        <begin position="348"/>
        <end position="374"/>
    </location>
</feature>
<name>A0A1H7XVH1_STRJI</name>
<keyword evidence="1" id="KW-0472">Membrane</keyword>
<feature type="transmembrane region" description="Helical" evidence="1">
    <location>
        <begin position="54"/>
        <end position="73"/>
    </location>
</feature>
<dbReference type="STRING" id="235985.SAMN05414137_125106"/>
<feature type="transmembrane region" description="Helical" evidence="1">
    <location>
        <begin position="147"/>
        <end position="170"/>
    </location>
</feature>
<feature type="transmembrane region" description="Helical" evidence="1">
    <location>
        <begin position="223"/>
        <end position="247"/>
    </location>
</feature>
<feature type="transmembrane region" description="Helical" evidence="1">
    <location>
        <begin position="190"/>
        <end position="211"/>
    </location>
</feature>
<evidence type="ECO:0000313" key="3">
    <source>
        <dbReference type="Proteomes" id="UP000183015"/>
    </source>
</evidence>
<feature type="transmembrane region" description="Helical" evidence="1">
    <location>
        <begin position="15"/>
        <end position="34"/>
    </location>
</feature>
<sequence length="376" mass="38184">MFYLRVARGYRALDLLRWTLTSVASAIVAALLLRALGRAVSTPAPAPAGPALDRLLWCLPALAAVAYLAGAWARALPLQQPERMTGLVAAGVGPVRMRLLLAGEMALACAFGAVVALVGFLLLRAHVVDLVPGGRLDDALGTRGSLPAAGTVTLLALVPLFGGVAAAAAVRPSDVIPVDGSDQPQRRPTLRRIALAAGLPALGTLIVVTAVRVNAPEAAAVGWFVATTGIALAVPVLLYGAGQALAWGRPRATRLLAGRGLQAQAWRLGTPLAVLSVAAALGAVAWYQYADDPHRRLGPLPLVEACLVALCVLGALLTRLAELAGAHRAAYTPLRRMGSPTSVLQGSVALRTAAAGAVVLAAAAGAGLLAAAALSV</sequence>
<dbReference type="OrthoDB" id="4216285at2"/>
<gene>
    <name evidence="2" type="ORF">SAMN05414137_125106</name>
</gene>
<keyword evidence="3" id="KW-1185">Reference proteome</keyword>
<feature type="transmembrane region" description="Helical" evidence="1">
    <location>
        <begin position="307"/>
        <end position="327"/>
    </location>
</feature>